<dbReference type="FunCoup" id="A0A2G5C5L9">
    <property type="interactions" value="1606"/>
</dbReference>
<dbReference type="EMBL" id="KZ305108">
    <property type="protein sequence ID" value="PIA26583.1"/>
    <property type="molecule type" value="Genomic_DNA"/>
</dbReference>
<dbReference type="InterPro" id="IPR027417">
    <property type="entry name" value="P-loop_NTPase"/>
</dbReference>
<dbReference type="SUPFAM" id="SSF52540">
    <property type="entry name" value="P-loop containing nucleoside triphosphate hydrolases"/>
    <property type="match status" value="1"/>
</dbReference>
<reference evidence="1 2" key="1">
    <citation type="submission" date="2017-09" db="EMBL/GenBank/DDBJ databases">
        <title>WGS assembly of Aquilegia coerulea Goldsmith.</title>
        <authorList>
            <person name="Hodges S."/>
            <person name="Kramer E."/>
            <person name="Nordborg M."/>
            <person name="Tomkins J."/>
            <person name="Borevitz J."/>
            <person name="Derieg N."/>
            <person name="Yan J."/>
            <person name="Mihaltcheva S."/>
            <person name="Hayes R.D."/>
            <person name="Rokhsar D."/>
        </authorList>
    </citation>
    <scope>NUCLEOTIDE SEQUENCE [LARGE SCALE GENOMIC DNA]</scope>
    <source>
        <strain evidence="2">cv. Goldsmith</strain>
    </source>
</reference>
<dbReference type="Gene3D" id="3.40.50.300">
    <property type="entry name" value="P-loop containing nucleotide triphosphate hydrolases"/>
    <property type="match status" value="1"/>
</dbReference>
<dbReference type="OrthoDB" id="1911782at2759"/>
<protein>
    <submittedName>
        <fullName evidence="1">Uncharacterized protein</fullName>
    </submittedName>
</protein>
<dbReference type="AlphaFoldDB" id="A0A2G5C5L9"/>
<sequence>MVKKPWKIIPRPLLETILNNHVQRHRVPQPLILHGPRGVGKTTLILNRLLNDWNKGPHVTGYVDFGSEHSPSPWTSWSNSPPPTLSSLHSQLETCLEELVEKGIRLGSISSQQVFSTLNKWHGINTALRRIIQTHTISSSTTTTIASTKDKISNSVLWSKAIFAISSRMKTEEIDEILKLNEKGKVVTLDEKSYFREAWLSLKLAKEIIGVHQKWRANAVAELNRTGGYSRSLAHSCTDWPCLLLDLLSSSAELDYFQPKLVINNIEILRYATTDDSSVSASMYHDSFLWKLTALGINERSIPIILVTSDGYYSYRVTYDFGHPDLFISRETFGWTPQEAKMHMVSDYFSESEWKVIAEVLGSNSRHLSELYALKQSGCHEQIIQDSSGSMFEDIVDAYLAHLQVTMVNPAMESVLSHLQKFAIDVRNGKVSKDCLSFGAPWRNPPHNDNPTKRLEWAKIQLMDFVQSLVNAEFGLEYFSDYSLEIFEDPCATAMTEVGLLYTQRDPPYIRPISRGIQRCLVRWLVQERMQMSFLQSFRYLWQRIIRGRSYRHLMREAGYK</sequence>
<organism evidence="1 2">
    <name type="scientific">Aquilegia coerulea</name>
    <name type="common">Rocky mountain columbine</name>
    <dbReference type="NCBI Taxonomy" id="218851"/>
    <lineage>
        <taxon>Eukaryota</taxon>
        <taxon>Viridiplantae</taxon>
        <taxon>Streptophyta</taxon>
        <taxon>Embryophyta</taxon>
        <taxon>Tracheophyta</taxon>
        <taxon>Spermatophyta</taxon>
        <taxon>Magnoliopsida</taxon>
        <taxon>Ranunculales</taxon>
        <taxon>Ranunculaceae</taxon>
        <taxon>Thalictroideae</taxon>
        <taxon>Aquilegia</taxon>
    </lineage>
</organism>
<dbReference type="STRING" id="218851.A0A2G5C5L9"/>
<dbReference type="EMBL" id="KZ305108">
    <property type="protein sequence ID" value="PIA26582.1"/>
    <property type="molecule type" value="Genomic_DNA"/>
</dbReference>
<dbReference type="PANTHER" id="PTHR36017">
    <property type="entry name" value="EMBRYO DEFECTIVE 1381"/>
    <property type="match status" value="1"/>
</dbReference>
<proteinExistence type="predicted"/>
<gene>
    <name evidence="1" type="ORF">AQUCO_09100037v1</name>
</gene>
<accession>A0A2G5C5L9</accession>
<dbReference type="Proteomes" id="UP000230069">
    <property type="component" value="Unassembled WGS sequence"/>
</dbReference>
<name>A0A2G5C5L9_AQUCA</name>
<evidence type="ECO:0000313" key="1">
    <source>
        <dbReference type="EMBL" id="PIA26582.1"/>
    </source>
</evidence>
<dbReference type="PANTHER" id="PTHR36017:SF1">
    <property type="entry name" value="EMBRYO DEFECTIVE 1381"/>
    <property type="match status" value="1"/>
</dbReference>
<keyword evidence="2" id="KW-1185">Reference proteome</keyword>
<evidence type="ECO:0000313" key="2">
    <source>
        <dbReference type="Proteomes" id="UP000230069"/>
    </source>
</evidence>